<feature type="region of interest" description="Disordered" evidence="1">
    <location>
        <begin position="100"/>
        <end position="167"/>
    </location>
</feature>
<dbReference type="InterPro" id="IPR036924">
    <property type="entry name" value="Prion/Doppel_b-ribbon_dom_sf"/>
</dbReference>
<dbReference type="AlphaFoldDB" id="A0AAN7Y0Z4"/>
<dbReference type="EMBL" id="JAUZQC010000005">
    <property type="protein sequence ID" value="KAK5870982.1"/>
    <property type="molecule type" value="Genomic_DNA"/>
</dbReference>
<keyword evidence="2" id="KW-0472">Membrane</keyword>
<evidence type="ECO:0000256" key="1">
    <source>
        <dbReference type="SAM" id="MobiDB-lite"/>
    </source>
</evidence>
<dbReference type="GO" id="GO:0016020">
    <property type="term" value="C:membrane"/>
    <property type="evidence" value="ECO:0007669"/>
    <property type="project" value="InterPro"/>
</dbReference>
<evidence type="ECO:0000256" key="2">
    <source>
        <dbReference type="SAM" id="Phobius"/>
    </source>
</evidence>
<sequence>MGMYPSDRSRGFGRSAALAAGGGVMVGMALGYGLGRFPRPPFNFHNSQEEQYYNNYMYKKYGSKSTDTNDYSRDYKYSQPPETYDSYMDSCMKRTDILRAENPKTNNQPAATTSTTVSGPGSNPTETNNTAADNSSNPAPSTPRPLNLPEANPVPPASQVPNSADEEDTVSIVEIGYPALMEQMQARRCLELYLVYSEKYLRKQISGVQGLVGSPGLAVVTSATMMLLSTNMLMLLH</sequence>
<dbReference type="Proteomes" id="UP001346869">
    <property type="component" value="Unassembled WGS sequence"/>
</dbReference>
<evidence type="ECO:0000313" key="3">
    <source>
        <dbReference type="EMBL" id="KAK5870982.1"/>
    </source>
</evidence>
<organism evidence="3 4">
    <name type="scientific">Eleginops maclovinus</name>
    <name type="common">Patagonian blennie</name>
    <name type="synonym">Eleginus maclovinus</name>
    <dbReference type="NCBI Taxonomy" id="56733"/>
    <lineage>
        <taxon>Eukaryota</taxon>
        <taxon>Metazoa</taxon>
        <taxon>Chordata</taxon>
        <taxon>Craniata</taxon>
        <taxon>Vertebrata</taxon>
        <taxon>Euteleostomi</taxon>
        <taxon>Actinopterygii</taxon>
        <taxon>Neopterygii</taxon>
        <taxon>Teleostei</taxon>
        <taxon>Neoteleostei</taxon>
        <taxon>Acanthomorphata</taxon>
        <taxon>Eupercaria</taxon>
        <taxon>Perciformes</taxon>
        <taxon>Notothenioidei</taxon>
        <taxon>Eleginopidae</taxon>
        <taxon>Eleginops</taxon>
    </lineage>
</organism>
<evidence type="ECO:0000313" key="4">
    <source>
        <dbReference type="Proteomes" id="UP001346869"/>
    </source>
</evidence>
<keyword evidence="2" id="KW-0812">Transmembrane</keyword>
<accession>A0AAN7Y0Z4</accession>
<feature type="compositionally biased region" description="Polar residues" evidence="1">
    <location>
        <begin position="103"/>
        <end position="139"/>
    </location>
</feature>
<reference evidence="3 4" key="1">
    <citation type="journal article" date="2023" name="Genes (Basel)">
        <title>Chromosome-Level Genome Assembly and Circadian Gene Repertoire of the Patagonia Blennie Eleginops maclovinus-The Closest Ancestral Proxy of Antarctic Cryonotothenioids.</title>
        <authorList>
            <person name="Cheng C.C."/>
            <person name="Rivera-Colon A.G."/>
            <person name="Minhas B.F."/>
            <person name="Wilson L."/>
            <person name="Rayamajhi N."/>
            <person name="Vargas-Chacoff L."/>
            <person name="Catchen J.M."/>
        </authorList>
    </citation>
    <scope>NUCLEOTIDE SEQUENCE [LARGE SCALE GENOMIC DNA]</scope>
    <source>
        <strain evidence="3">JMC-PN-2008</strain>
    </source>
</reference>
<reference evidence="3 4" key="2">
    <citation type="journal article" date="2023" name="Mol. Biol. Evol.">
        <title>Genomics of Secondarily Temperate Adaptation in the Only Non-Antarctic Icefish.</title>
        <authorList>
            <person name="Rivera-Colon A.G."/>
            <person name="Rayamajhi N."/>
            <person name="Minhas B.F."/>
            <person name="Madrigal G."/>
            <person name="Bilyk K.T."/>
            <person name="Yoon V."/>
            <person name="Hune M."/>
            <person name="Gregory S."/>
            <person name="Cheng C.H.C."/>
            <person name="Catchen J.M."/>
        </authorList>
    </citation>
    <scope>NUCLEOTIDE SEQUENCE [LARGE SCALE GENOMIC DNA]</scope>
    <source>
        <strain evidence="3">JMC-PN-2008</strain>
    </source>
</reference>
<name>A0AAN7Y0Z4_ELEMC</name>
<dbReference type="SUPFAM" id="SSF54098">
    <property type="entry name" value="Prion-like"/>
    <property type="match status" value="1"/>
</dbReference>
<dbReference type="GO" id="GO:0051260">
    <property type="term" value="P:protein homooligomerization"/>
    <property type="evidence" value="ECO:0007669"/>
    <property type="project" value="InterPro"/>
</dbReference>
<proteinExistence type="predicted"/>
<comment type="caution">
    <text evidence="3">The sequence shown here is derived from an EMBL/GenBank/DDBJ whole genome shotgun (WGS) entry which is preliminary data.</text>
</comment>
<feature type="transmembrane region" description="Helical" evidence="2">
    <location>
        <begin position="12"/>
        <end position="34"/>
    </location>
</feature>
<feature type="region of interest" description="Disordered" evidence="1">
    <location>
        <begin position="64"/>
        <end position="86"/>
    </location>
</feature>
<evidence type="ECO:0008006" key="5">
    <source>
        <dbReference type="Google" id="ProtNLM"/>
    </source>
</evidence>
<gene>
    <name evidence="3" type="ORF">PBY51_003885</name>
</gene>
<keyword evidence="4" id="KW-1185">Reference proteome</keyword>
<keyword evidence="2" id="KW-1133">Transmembrane helix</keyword>
<protein>
    <recommendedName>
        <fullName evidence="5">Prion protein</fullName>
    </recommendedName>
</protein>
<dbReference type="Gene3D" id="1.10.790.10">
    <property type="entry name" value="Prion/Doppel protein, beta-ribbon domain"/>
    <property type="match status" value="1"/>
</dbReference>